<feature type="compositionally biased region" description="Basic and acidic residues" evidence="2">
    <location>
        <begin position="194"/>
        <end position="212"/>
    </location>
</feature>
<dbReference type="PANTHER" id="PTHR11915">
    <property type="entry name" value="SPECTRIN/FILAMIN RELATED CYTOSKELETAL PROTEIN"/>
    <property type="match status" value="1"/>
</dbReference>
<dbReference type="Pfam" id="PF00435">
    <property type="entry name" value="Spectrin"/>
    <property type="match status" value="1"/>
</dbReference>
<dbReference type="SUPFAM" id="SSF46966">
    <property type="entry name" value="Spectrin repeat"/>
    <property type="match status" value="1"/>
</dbReference>
<dbReference type="Gene3D" id="1.20.58.60">
    <property type="match status" value="2"/>
</dbReference>
<protein>
    <submittedName>
        <fullName evidence="3">DMDD protein</fullName>
    </submittedName>
</protein>
<proteinExistence type="predicted"/>
<reference evidence="3" key="1">
    <citation type="submission" date="2020-02" db="EMBL/GenBank/DDBJ databases">
        <title>Relaxed selection underlies rapid genomic changes in the transitions from sociality to social parasitism in ants.</title>
        <authorList>
            <person name="Bi X."/>
        </authorList>
    </citation>
    <scope>NUCLEOTIDE SEQUENCE</scope>
    <source>
        <strain evidence="3">BGI-DK2013a</strain>
        <tissue evidence="3">Whole body</tissue>
    </source>
</reference>
<dbReference type="CDD" id="cd00176">
    <property type="entry name" value="SPEC"/>
    <property type="match status" value="1"/>
</dbReference>
<keyword evidence="4" id="KW-1185">Reference proteome</keyword>
<feature type="region of interest" description="Disordered" evidence="2">
    <location>
        <begin position="181"/>
        <end position="212"/>
    </location>
</feature>
<evidence type="ECO:0000256" key="1">
    <source>
        <dbReference type="ARBA" id="ARBA00022737"/>
    </source>
</evidence>
<accession>A0A836JGK1</accession>
<evidence type="ECO:0000313" key="4">
    <source>
        <dbReference type="Proteomes" id="UP000667349"/>
    </source>
</evidence>
<dbReference type="SMART" id="SM00150">
    <property type="entry name" value="SPEC"/>
    <property type="match status" value="2"/>
</dbReference>
<feature type="non-terminal residue" evidence="3">
    <location>
        <position position="1"/>
    </location>
</feature>
<dbReference type="InterPro" id="IPR002017">
    <property type="entry name" value="Spectrin_repeat"/>
</dbReference>
<sequence>MFVARSVESEQVDENCRTFSRDELSESDSGVMRRLWGSKEASSCLLQDLQSEIETHRDVYASLNGTGRKLLSSLASQDDAVMLQRRLDEMNQRWHHLKAKSMAIRNRLESNTEHWNALLLSLRELIEWVIRKDTELTGLGPVCGDVAALQKQQDDHRGFRRQLEDKRPVVENNLLSGRQYIANEPPLSDTSDSEAGRELDGDSRGYRSAEEQARELTRSIRREVNKLSEQWNALIERSDAWKRKLDDTANFYKNDDSVTKLNFSLVLLYDCHCNFLYERFHLSERLCALEEATGPFIGEHREKTFGNELPCSKDDPQMRSRPIDVRVASNATEISSSRLFRYRK</sequence>
<name>A0A836JGK1_9HYME</name>
<gene>
    <name evidence="3" type="primary">Dys_3</name>
    <name evidence="3" type="ORF">G6Z75_0007776</name>
</gene>
<dbReference type="AlphaFoldDB" id="A0A836JGK1"/>
<comment type="caution">
    <text evidence="3">The sequence shown here is derived from an EMBL/GenBank/DDBJ whole genome shotgun (WGS) entry which is preliminary data.</text>
</comment>
<evidence type="ECO:0000256" key="2">
    <source>
        <dbReference type="SAM" id="MobiDB-lite"/>
    </source>
</evidence>
<organism evidence="3 4">
    <name type="scientific">Acromyrmex insinuator</name>
    <dbReference type="NCBI Taxonomy" id="230686"/>
    <lineage>
        <taxon>Eukaryota</taxon>
        <taxon>Metazoa</taxon>
        <taxon>Ecdysozoa</taxon>
        <taxon>Arthropoda</taxon>
        <taxon>Hexapoda</taxon>
        <taxon>Insecta</taxon>
        <taxon>Pterygota</taxon>
        <taxon>Neoptera</taxon>
        <taxon>Endopterygota</taxon>
        <taxon>Hymenoptera</taxon>
        <taxon>Apocrita</taxon>
        <taxon>Aculeata</taxon>
        <taxon>Formicoidea</taxon>
        <taxon>Formicidae</taxon>
        <taxon>Myrmicinae</taxon>
        <taxon>Acromyrmex</taxon>
    </lineage>
</organism>
<evidence type="ECO:0000313" key="3">
    <source>
        <dbReference type="EMBL" id="KAG5306095.1"/>
    </source>
</evidence>
<keyword evidence="1" id="KW-0677">Repeat</keyword>
<dbReference type="EMBL" id="JAANHZ010000856">
    <property type="protein sequence ID" value="KAG5306095.1"/>
    <property type="molecule type" value="Genomic_DNA"/>
</dbReference>
<dbReference type="GO" id="GO:0005737">
    <property type="term" value="C:cytoplasm"/>
    <property type="evidence" value="ECO:0007669"/>
    <property type="project" value="UniProtKB-ARBA"/>
</dbReference>
<dbReference type="Proteomes" id="UP000667349">
    <property type="component" value="Unassembled WGS sequence"/>
</dbReference>
<feature type="non-terminal residue" evidence="3">
    <location>
        <position position="344"/>
    </location>
</feature>
<dbReference type="InterPro" id="IPR018159">
    <property type="entry name" value="Spectrin/alpha-actinin"/>
</dbReference>